<dbReference type="GO" id="GO:0004252">
    <property type="term" value="F:serine-type endopeptidase activity"/>
    <property type="evidence" value="ECO:0007669"/>
    <property type="project" value="UniProtKB-UniRule"/>
</dbReference>
<keyword evidence="5 8" id="KW-0720">Serine protease</keyword>
<protein>
    <recommendedName>
        <fullName evidence="10">Peptidase S53 domain-containing protein</fullName>
    </recommendedName>
</protein>
<dbReference type="GO" id="GO:0006508">
    <property type="term" value="P:proteolysis"/>
    <property type="evidence" value="ECO:0007669"/>
    <property type="project" value="UniProtKB-KW"/>
</dbReference>
<organism evidence="11 12">
    <name type="scientific">Hermanssonia centrifuga</name>
    <dbReference type="NCBI Taxonomy" id="98765"/>
    <lineage>
        <taxon>Eukaryota</taxon>
        <taxon>Fungi</taxon>
        <taxon>Dikarya</taxon>
        <taxon>Basidiomycota</taxon>
        <taxon>Agaricomycotina</taxon>
        <taxon>Agaricomycetes</taxon>
        <taxon>Polyporales</taxon>
        <taxon>Meruliaceae</taxon>
        <taxon>Hermanssonia</taxon>
    </lineage>
</organism>
<dbReference type="GO" id="GO:0008240">
    <property type="term" value="F:tripeptidyl-peptidase activity"/>
    <property type="evidence" value="ECO:0007669"/>
    <property type="project" value="TreeGrafter"/>
</dbReference>
<accession>A0A2R6RQ98</accession>
<feature type="binding site" evidence="8">
    <location>
        <position position="418"/>
    </location>
    <ligand>
        <name>Ca(2+)</name>
        <dbReference type="ChEBI" id="CHEBI:29108"/>
    </ligand>
</feature>
<evidence type="ECO:0000256" key="2">
    <source>
        <dbReference type="ARBA" id="ARBA00022670"/>
    </source>
</evidence>
<dbReference type="PROSITE" id="PS51695">
    <property type="entry name" value="SEDOLISIN"/>
    <property type="match status" value="1"/>
</dbReference>
<dbReference type="Gene3D" id="3.40.50.200">
    <property type="entry name" value="Peptidase S8/S53 domain"/>
    <property type="match status" value="1"/>
</dbReference>
<feature type="active site" description="Charge relay system" evidence="8">
    <location>
        <position position="141"/>
    </location>
</feature>
<dbReference type="Pfam" id="PF09286">
    <property type="entry name" value="Pro-kuma_activ"/>
    <property type="match status" value="1"/>
</dbReference>
<evidence type="ECO:0000256" key="9">
    <source>
        <dbReference type="SAM" id="SignalP"/>
    </source>
</evidence>
<keyword evidence="12" id="KW-1185">Reference proteome</keyword>
<evidence type="ECO:0000256" key="4">
    <source>
        <dbReference type="ARBA" id="ARBA00022801"/>
    </source>
</evidence>
<evidence type="ECO:0000313" key="12">
    <source>
        <dbReference type="Proteomes" id="UP000186601"/>
    </source>
</evidence>
<keyword evidence="7" id="KW-0865">Zymogen</keyword>
<proteinExistence type="predicted"/>
<dbReference type="PROSITE" id="PS00138">
    <property type="entry name" value="SUBTILASE_SER"/>
    <property type="match status" value="1"/>
</dbReference>
<dbReference type="SMART" id="SM00944">
    <property type="entry name" value="Pro-kuma_activ"/>
    <property type="match status" value="1"/>
</dbReference>
<dbReference type="InterPro" id="IPR023828">
    <property type="entry name" value="Peptidase_S8_Ser-AS"/>
</dbReference>
<dbReference type="PROSITE" id="PS51257">
    <property type="entry name" value="PROKAR_LIPOPROTEIN"/>
    <property type="match status" value="1"/>
</dbReference>
<dbReference type="InterPro" id="IPR036852">
    <property type="entry name" value="Peptidase_S8/S53_dom_sf"/>
</dbReference>
<gene>
    <name evidence="11" type="ORF">PHLCEN_2v2019</name>
</gene>
<dbReference type="PANTHER" id="PTHR14218:SF39">
    <property type="entry name" value="PEPTIDASE S53 DOMAIN-CONTAINING PROTEIN"/>
    <property type="match status" value="1"/>
</dbReference>
<dbReference type="SUPFAM" id="SSF52743">
    <property type="entry name" value="Subtilisin-like"/>
    <property type="match status" value="1"/>
</dbReference>
<keyword evidence="4 8" id="KW-0378">Hydrolase</keyword>
<dbReference type="GO" id="GO:0046872">
    <property type="term" value="F:metal ion binding"/>
    <property type="evidence" value="ECO:0007669"/>
    <property type="project" value="UniProtKB-UniRule"/>
</dbReference>
<evidence type="ECO:0000256" key="6">
    <source>
        <dbReference type="ARBA" id="ARBA00022837"/>
    </source>
</evidence>
<dbReference type="CDD" id="cd04056">
    <property type="entry name" value="Peptidases_S53"/>
    <property type="match status" value="1"/>
</dbReference>
<feature type="chain" id="PRO_5015353383" description="Peptidase S53 domain-containing protein" evidence="9">
    <location>
        <begin position="21"/>
        <end position="458"/>
    </location>
</feature>
<dbReference type="SUPFAM" id="SSF54897">
    <property type="entry name" value="Protease propeptides/inhibitors"/>
    <property type="match status" value="1"/>
</dbReference>
<evidence type="ECO:0000256" key="7">
    <source>
        <dbReference type="ARBA" id="ARBA00023145"/>
    </source>
</evidence>
<feature type="binding site" evidence="8">
    <location>
        <position position="438"/>
    </location>
    <ligand>
        <name>Ca(2+)</name>
        <dbReference type="ChEBI" id="CHEBI:29108"/>
    </ligand>
</feature>
<feature type="binding site" evidence="8">
    <location>
        <position position="417"/>
    </location>
    <ligand>
        <name>Ca(2+)</name>
        <dbReference type="ChEBI" id="CHEBI:29108"/>
    </ligand>
</feature>
<dbReference type="GO" id="GO:0005576">
    <property type="term" value="C:extracellular region"/>
    <property type="evidence" value="ECO:0007669"/>
    <property type="project" value="UniProtKB-SubCell"/>
</dbReference>
<name>A0A2R6RQ98_9APHY</name>
<dbReference type="EMBL" id="MLYV02000185">
    <property type="protein sequence ID" value="PSS32208.1"/>
    <property type="molecule type" value="Genomic_DNA"/>
</dbReference>
<dbReference type="CDD" id="cd11377">
    <property type="entry name" value="Pro-peptidase_S53"/>
    <property type="match status" value="1"/>
</dbReference>
<keyword evidence="2 8" id="KW-0645">Protease</keyword>
<dbReference type="Proteomes" id="UP000186601">
    <property type="component" value="Unassembled WGS sequence"/>
</dbReference>
<keyword evidence="3 8" id="KW-0479">Metal-binding</keyword>
<reference evidence="11 12" key="1">
    <citation type="submission" date="2018-02" db="EMBL/GenBank/DDBJ databases">
        <title>Genome sequence of the basidiomycete white-rot fungus Phlebia centrifuga.</title>
        <authorList>
            <person name="Granchi Z."/>
            <person name="Peng M."/>
            <person name="de Vries R.P."/>
            <person name="Hilden K."/>
            <person name="Makela M.R."/>
            <person name="Grigoriev I."/>
            <person name="Riley R."/>
        </authorList>
    </citation>
    <scope>NUCLEOTIDE SEQUENCE [LARGE SCALE GENOMIC DNA]</scope>
    <source>
        <strain evidence="11 12">FBCC195</strain>
    </source>
</reference>
<feature type="active site" description="Charge relay system" evidence="8">
    <location>
        <position position="371"/>
    </location>
</feature>
<evidence type="ECO:0000256" key="5">
    <source>
        <dbReference type="ARBA" id="ARBA00022825"/>
    </source>
</evidence>
<feature type="signal peptide" evidence="9">
    <location>
        <begin position="1"/>
        <end position="20"/>
    </location>
</feature>
<dbReference type="InterPro" id="IPR030400">
    <property type="entry name" value="Sedolisin_dom"/>
</dbReference>
<comment type="cofactor">
    <cofactor evidence="8">
        <name>Ca(2+)</name>
        <dbReference type="ChEBI" id="CHEBI:29108"/>
    </cofactor>
    <text evidence="8">Binds 1 Ca(2+) ion per subunit.</text>
</comment>
<dbReference type="OrthoDB" id="409122at2759"/>
<evidence type="ECO:0000256" key="3">
    <source>
        <dbReference type="ARBA" id="ARBA00022723"/>
    </source>
</evidence>
<sequence>MKSASLASLVALSLSTTACAALYTELVYKVKESIYAPRGWTRQDRAPPTAMIELRIALPQPNFDLLEIQLYEISDPLHHRYGQHLTQDEVYDLVTPHDESLSAVNEWLAIHGLLEQDLTRSPAKDWVKVDVPVSLAEEMLDTKYYVWVDSEGDSIVRTTAYSLPEHLHEHIELVQPTTLFSTLRGMKTNFHLGQGDPAPAPAKGSTISVPSAHNGQVDTSCNSSVTLSCLKQLYNAVGYTPSKELKNQIAVTGYLEYFANLQDLQLFYADQRPDAVNSSFEFVSINGGLNNQTLYDAGNEADLDTQFAFGMSYPIPATFYSTGGRPPFIPDASTLTNTNEPYLDGIPDVAAQAENYRFFFQGRASIIGGTSAASPTFAGIVALLNDVRMKHGRPSLGFLNPLIYTLGAFGAHSGFNDITIGNNPGCGTKGFNATKGWDPVTGYGTPNFGELKELVLEI</sequence>
<dbReference type="PANTHER" id="PTHR14218">
    <property type="entry name" value="PROTEASE S8 TRIPEPTIDYL PEPTIDASE I CLN2"/>
    <property type="match status" value="1"/>
</dbReference>
<evidence type="ECO:0000259" key="10">
    <source>
        <dbReference type="PROSITE" id="PS51695"/>
    </source>
</evidence>
<evidence type="ECO:0000256" key="8">
    <source>
        <dbReference type="PROSITE-ProRule" id="PRU01032"/>
    </source>
</evidence>
<comment type="caution">
    <text evidence="11">The sequence shown here is derived from an EMBL/GenBank/DDBJ whole genome shotgun (WGS) entry which is preliminary data.</text>
</comment>
<feature type="domain" description="Peptidase S53" evidence="10">
    <location>
        <begin position="56"/>
        <end position="458"/>
    </location>
</feature>
<comment type="subcellular location">
    <subcellularLocation>
        <location evidence="1">Secreted</location>
        <location evidence="1">Extracellular space</location>
    </subcellularLocation>
</comment>
<evidence type="ECO:0000256" key="1">
    <source>
        <dbReference type="ARBA" id="ARBA00004239"/>
    </source>
</evidence>
<feature type="binding site" evidence="8">
    <location>
        <position position="436"/>
    </location>
    <ligand>
        <name>Ca(2+)</name>
        <dbReference type="ChEBI" id="CHEBI:29108"/>
    </ligand>
</feature>
<dbReference type="InterPro" id="IPR050819">
    <property type="entry name" value="Tripeptidyl-peptidase_I"/>
</dbReference>
<keyword evidence="9" id="KW-0732">Signal</keyword>
<evidence type="ECO:0000313" key="11">
    <source>
        <dbReference type="EMBL" id="PSS32208.1"/>
    </source>
</evidence>
<dbReference type="STRING" id="98765.A0A2R6RQ98"/>
<dbReference type="AlphaFoldDB" id="A0A2R6RQ98"/>
<keyword evidence="6 8" id="KW-0106">Calcium</keyword>
<feature type="active site" description="Charge relay system" evidence="8">
    <location>
        <position position="137"/>
    </location>
</feature>
<dbReference type="InterPro" id="IPR015366">
    <property type="entry name" value="S53_propep"/>
</dbReference>